<name>A0A0J9EP05_AJEDA</name>
<reference evidence="1" key="1">
    <citation type="submission" date="2010-03" db="EMBL/GenBank/DDBJ databases">
        <title>Annotation of Blastomyces dermatitidis strain ATCC 18188.</title>
        <authorList>
            <consortium name="The Broad Institute Genome Sequencing Platform"/>
            <consortium name="Broad Institute Genome Sequencing Center for Infectious Disease."/>
            <person name="Cuomo C."/>
            <person name="Klein B."/>
            <person name="Sullivan T."/>
            <person name="Heitman J."/>
            <person name="Young S."/>
            <person name="Zeng Q."/>
            <person name="Gargeya S."/>
            <person name="Alvarado L."/>
            <person name="Berlin A.M."/>
            <person name="Chapman S.B."/>
            <person name="Chen Z."/>
            <person name="Freedman E."/>
            <person name="Gellesch M."/>
            <person name="Goldberg J."/>
            <person name="Griggs A."/>
            <person name="Gujja S."/>
            <person name="Heilman E."/>
            <person name="Heiman D."/>
            <person name="Howarth C."/>
            <person name="Mehta T."/>
            <person name="Neiman D."/>
            <person name="Pearson M."/>
            <person name="Roberts A."/>
            <person name="Saif S."/>
            <person name="Shea T."/>
            <person name="Shenoy N."/>
            <person name="Sisk P."/>
            <person name="Stolte C."/>
            <person name="Sykes S."/>
            <person name="White J."/>
            <person name="Yandava C."/>
            <person name="Haas B."/>
            <person name="Nusbaum C."/>
            <person name="Birren B."/>
        </authorList>
    </citation>
    <scope>NUCLEOTIDE SEQUENCE</scope>
    <source>
        <strain evidence="1">ATCC 18188</strain>
    </source>
</reference>
<dbReference type="EMBL" id="GG749433">
    <property type="protein sequence ID" value="KMW67781.1"/>
    <property type="molecule type" value="Genomic_DNA"/>
</dbReference>
<dbReference type="AlphaFoldDB" id="A0A0J9EP05"/>
<gene>
    <name evidence="1" type="ORF">BDDG_12328</name>
</gene>
<accession>A0A0J9EP05</accession>
<proteinExistence type="predicted"/>
<organism evidence="1">
    <name type="scientific">Ajellomyces dermatitidis (strain ATCC 18188 / CBS 674.68)</name>
    <name type="common">Blastomyces dermatitidis</name>
    <dbReference type="NCBI Taxonomy" id="653446"/>
    <lineage>
        <taxon>Eukaryota</taxon>
        <taxon>Fungi</taxon>
        <taxon>Dikarya</taxon>
        <taxon>Ascomycota</taxon>
        <taxon>Pezizomycotina</taxon>
        <taxon>Eurotiomycetes</taxon>
        <taxon>Eurotiomycetidae</taxon>
        <taxon>Onygenales</taxon>
        <taxon>Ajellomycetaceae</taxon>
        <taxon>Blastomyces</taxon>
    </lineage>
</organism>
<sequence>MAGDAVILARFTQQIASQKIEPALGTNRGLMLDNAASWIDDSPIVAQHPIFGYAVDRIRMGMK</sequence>
<protein>
    <submittedName>
        <fullName evidence="1">Uncharacterized protein</fullName>
    </submittedName>
</protein>
<evidence type="ECO:0000313" key="1">
    <source>
        <dbReference type="EMBL" id="KMW67781.1"/>
    </source>
</evidence>
<dbReference type="Proteomes" id="UP000007802">
    <property type="component" value="Unassembled WGS sequence"/>
</dbReference>